<evidence type="ECO:0000256" key="1">
    <source>
        <dbReference type="ARBA" id="ARBA00004651"/>
    </source>
</evidence>
<comment type="subcellular location">
    <subcellularLocation>
        <location evidence="1">Cell membrane</location>
        <topology evidence="1">Multi-pass membrane protein</topology>
    </subcellularLocation>
</comment>
<keyword evidence="5 6" id="KW-0472">Membrane</keyword>
<reference evidence="8" key="1">
    <citation type="submission" date="2021-10" db="EMBL/GenBank/DDBJ databases">
        <title>The diversity and Nitrogen Metabolism of Culturable Nitrate-Utilizing Bacteria Within the Oxygen Minimum Zone of the Changjiang (Yangtze River)Estuary.</title>
        <authorList>
            <person name="Zhang D."/>
            <person name="Zheng J."/>
            <person name="Liu S."/>
            <person name="He W."/>
        </authorList>
    </citation>
    <scope>NUCLEOTIDE SEQUENCE</scope>
    <source>
        <strain evidence="8">FXH-223</strain>
    </source>
</reference>
<evidence type="ECO:0000313" key="9">
    <source>
        <dbReference type="Proteomes" id="UP001108027"/>
    </source>
</evidence>
<accession>A0A9Q3UR31</accession>
<dbReference type="EMBL" id="JAJGNA010000026">
    <property type="protein sequence ID" value="MCC4310024.1"/>
    <property type="molecule type" value="Genomic_DNA"/>
</dbReference>
<organism evidence="8 9">
    <name type="scientific">Alloalcanivorax marinus</name>
    <dbReference type="NCBI Taxonomy" id="1177169"/>
    <lineage>
        <taxon>Bacteria</taxon>
        <taxon>Pseudomonadati</taxon>
        <taxon>Pseudomonadota</taxon>
        <taxon>Gammaproteobacteria</taxon>
        <taxon>Oceanospirillales</taxon>
        <taxon>Alcanivoracaceae</taxon>
        <taxon>Alloalcanivorax</taxon>
    </lineage>
</organism>
<evidence type="ECO:0000256" key="4">
    <source>
        <dbReference type="ARBA" id="ARBA00022989"/>
    </source>
</evidence>
<dbReference type="RefSeq" id="WP_228234696.1">
    <property type="nucleotide sequence ID" value="NZ_ARXL01000078.1"/>
</dbReference>
<name>A0A9Q3UR31_9GAMM</name>
<comment type="caution">
    <text evidence="8">The sequence shown here is derived from an EMBL/GenBank/DDBJ whole genome shotgun (WGS) entry which is preliminary data.</text>
</comment>
<proteinExistence type="predicted"/>
<evidence type="ECO:0000256" key="3">
    <source>
        <dbReference type="ARBA" id="ARBA00022692"/>
    </source>
</evidence>
<dbReference type="PANTHER" id="PTHR35007">
    <property type="entry name" value="INTEGRAL MEMBRANE PROTEIN-RELATED"/>
    <property type="match status" value="1"/>
</dbReference>
<evidence type="ECO:0000313" key="8">
    <source>
        <dbReference type="EMBL" id="MCC4310024.1"/>
    </source>
</evidence>
<dbReference type="InterPro" id="IPR018076">
    <property type="entry name" value="T2SS_GspF_dom"/>
</dbReference>
<evidence type="ECO:0000256" key="5">
    <source>
        <dbReference type="ARBA" id="ARBA00023136"/>
    </source>
</evidence>
<evidence type="ECO:0000256" key="2">
    <source>
        <dbReference type="ARBA" id="ARBA00022475"/>
    </source>
</evidence>
<protein>
    <submittedName>
        <fullName evidence="8">Type II secretion system F family protein</fullName>
    </submittedName>
</protein>
<feature type="domain" description="Type II secretion system protein GspF" evidence="7">
    <location>
        <begin position="148"/>
        <end position="275"/>
    </location>
</feature>
<dbReference type="Pfam" id="PF00482">
    <property type="entry name" value="T2SSF"/>
    <property type="match status" value="1"/>
</dbReference>
<dbReference type="AlphaFoldDB" id="A0A9Q3UR31"/>
<evidence type="ECO:0000259" key="7">
    <source>
        <dbReference type="Pfam" id="PF00482"/>
    </source>
</evidence>
<keyword evidence="4 6" id="KW-1133">Transmembrane helix</keyword>
<sequence>MTEALFLLALLLALLATWVGLYMTPRWIRRARVLRRLDPGATDTDDDAQFWLSRWARRLTESSLAREDYREIGEAFHVTGRSPERAQMLYLLFCWLVPALVIVAGFMVFGVLPGMLIAAAAFLVPRRTIRSLGHKAEQQQNLEAIELCHLTRMLMEAGLSLERVLRLIAVQGRPLLPALSVRLDRFNRLMESGAERSLALDELGENRNIPVLRSYVILMKQSSQVGAAVSQSLDQIIDEAQKMERHRISEQTNKIGAKMTVIMMAFMLPALFILIGGPAMVSIADSLSR</sequence>
<gene>
    <name evidence="8" type="ORF">LL252_15730</name>
</gene>
<feature type="transmembrane region" description="Helical" evidence="6">
    <location>
        <begin position="261"/>
        <end position="284"/>
    </location>
</feature>
<dbReference type="PANTHER" id="PTHR35007:SF4">
    <property type="entry name" value="CONSERVED TRANSMEMBRANE PROTEIN-RELATED"/>
    <property type="match status" value="1"/>
</dbReference>
<evidence type="ECO:0000256" key="6">
    <source>
        <dbReference type="SAM" id="Phobius"/>
    </source>
</evidence>
<dbReference type="GO" id="GO:0005886">
    <property type="term" value="C:plasma membrane"/>
    <property type="evidence" value="ECO:0007669"/>
    <property type="project" value="UniProtKB-SubCell"/>
</dbReference>
<keyword evidence="3 6" id="KW-0812">Transmembrane</keyword>
<keyword evidence="9" id="KW-1185">Reference proteome</keyword>
<keyword evidence="2" id="KW-1003">Cell membrane</keyword>
<feature type="transmembrane region" description="Helical" evidence="6">
    <location>
        <begin position="90"/>
        <end position="123"/>
    </location>
</feature>
<dbReference type="Proteomes" id="UP001108027">
    <property type="component" value="Unassembled WGS sequence"/>
</dbReference>